<dbReference type="Gene3D" id="1.10.287.1100">
    <property type="entry name" value="Sporulation inhibitor A"/>
    <property type="match status" value="1"/>
</dbReference>
<sequence length="47" mass="5674">MKKLTNDMLIQAYQNAIKLQMDEAFIELLRNEINRRRNLNLNRNIKA</sequence>
<keyword evidence="2" id="KW-1185">Reference proteome</keyword>
<gene>
    <name evidence="1" type="primary">sda</name>
    <name evidence="1" type="ORF">ACFQ2J_12065</name>
</gene>
<accession>A0ABW3L1H4</accession>
<dbReference type="Proteomes" id="UP001596990">
    <property type="component" value="Unassembled WGS sequence"/>
</dbReference>
<reference evidence="2" key="1">
    <citation type="journal article" date="2019" name="Int. J. Syst. Evol. Microbiol.">
        <title>The Global Catalogue of Microorganisms (GCM) 10K type strain sequencing project: providing services to taxonomists for standard genome sequencing and annotation.</title>
        <authorList>
            <consortium name="The Broad Institute Genomics Platform"/>
            <consortium name="The Broad Institute Genome Sequencing Center for Infectious Disease"/>
            <person name="Wu L."/>
            <person name="Ma J."/>
        </authorList>
    </citation>
    <scope>NUCLEOTIDE SEQUENCE [LARGE SCALE GENOMIC DNA]</scope>
    <source>
        <strain evidence="2">CCUG 56607</strain>
    </source>
</reference>
<evidence type="ECO:0000313" key="2">
    <source>
        <dbReference type="Proteomes" id="UP001596990"/>
    </source>
</evidence>
<dbReference type="Pfam" id="PF08970">
    <property type="entry name" value="Sda"/>
    <property type="match status" value="1"/>
</dbReference>
<dbReference type="EMBL" id="JBHTKL010000005">
    <property type="protein sequence ID" value="MFD1019912.1"/>
    <property type="molecule type" value="Genomic_DNA"/>
</dbReference>
<protein>
    <submittedName>
        <fullName evidence="1">Sporulation histidine kinase inhibitor Sda</fullName>
    </submittedName>
</protein>
<dbReference type="InterPro" id="IPR015064">
    <property type="entry name" value="Sda"/>
</dbReference>
<evidence type="ECO:0000313" key="1">
    <source>
        <dbReference type="EMBL" id="MFD1019912.1"/>
    </source>
</evidence>
<dbReference type="InterPro" id="IPR036916">
    <property type="entry name" value="Sda_sf"/>
</dbReference>
<dbReference type="RefSeq" id="WP_386060596.1">
    <property type="nucleotide sequence ID" value="NZ_JBHTKL010000005.1"/>
</dbReference>
<dbReference type="SUPFAM" id="SSF100985">
    <property type="entry name" value="Sporulation inhibitor Sda"/>
    <property type="match status" value="1"/>
</dbReference>
<dbReference type="GO" id="GO:0004860">
    <property type="term" value="F:protein kinase inhibitor activity"/>
    <property type="evidence" value="ECO:0007669"/>
    <property type="project" value="UniProtKB-KW"/>
</dbReference>
<proteinExistence type="predicted"/>
<comment type="caution">
    <text evidence="1">The sequence shown here is derived from an EMBL/GenBank/DDBJ whole genome shotgun (WGS) entry which is preliminary data.</text>
</comment>
<name>A0ABW3L1H4_9BACI</name>
<organism evidence="1 2">
    <name type="scientific">Thalassobacillus hwangdonensis</name>
    <dbReference type="NCBI Taxonomy" id="546108"/>
    <lineage>
        <taxon>Bacteria</taxon>
        <taxon>Bacillati</taxon>
        <taxon>Bacillota</taxon>
        <taxon>Bacilli</taxon>
        <taxon>Bacillales</taxon>
        <taxon>Bacillaceae</taxon>
        <taxon>Thalassobacillus</taxon>
    </lineage>
</organism>
<keyword evidence="1" id="KW-0649">Protein kinase inhibitor</keyword>